<organism evidence="6 8">
    <name type="scientific">Streptococcus pseudopneumoniae</name>
    <dbReference type="NCBI Taxonomy" id="257758"/>
    <lineage>
        <taxon>Bacteria</taxon>
        <taxon>Bacillati</taxon>
        <taxon>Bacillota</taxon>
        <taxon>Bacilli</taxon>
        <taxon>Lactobacillales</taxon>
        <taxon>Streptococcaceae</taxon>
        <taxon>Streptococcus</taxon>
    </lineage>
</organism>
<feature type="active site" evidence="2">
    <location>
        <position position="210"/>
    </location>
</feature>
<dbReference type="Pfam" id="PF13784">
    <property type="entry name" value="Fic_N"/>
    <property type="match status" value="1"/>
</dbReference>
<feature type="binding site" evidence="1">
    <location>
        <position position="210"/>
    </location>
    <ligand>
        <name>ATP</name>
        <dbReference type="ChEBI" id="CHEBI:30616"/>
    </ligand>
</feature>
<dbReference type="InterPro" id="IPR003812">
    <property type="entry name" value="Fido"/>
</dbReference>
<feature type="binding site" evidence="3">
    <location>
        <begin position="214"/>
        <end position="221"/>
    </location>
    <ligand>
        <name>ATP</name>
        <dbReference type="ChEBI" id="CHEBI:30616"/>
    </ligand>
</feature>
<dbReference type="Proteomes" id="UP000285038">
    <property type="component" value="Unassembled WGS sequence"/>
</dbReference>
<proteinExistence type="predicted"/>
<dbReference type="InterPro" id="IPR026287">
    <property type="entry name" value="SoFic-like"/>
</dbReference>
<feature type="domain" description="Fido" evidence="5">
    <location>
        <begin position="128"/>
        <end position="274"/>
    </location>
</feature>
<dbReference type="AlphaFoldDB" id="A0A0T8TIG9"/>
<dbReference type="SUPFAM" id="SSF140931">
    <property type="entry name" value="Fic-like"/>
    <property type="match status" value="1"/>
</dbReference>
<accession>A0A0T8TIG9</accession>
<feature type="binding site" evidence="1">
    <location>
        <position position="73"/>
    </location>
    <ligand>
        <name>ATP</name>
        <dbReference type="ChEBI" id="CHEBI:30616"/>
    </ligand>
</feature>
<evidence type="ECO:0000313" key="9">
    <source>
        <dbReference type="Proteomes" id="UP000285038"/>
    </source>
</evidence>
<dbReference type="InterPro" id="IPR025758">
    <property type="entry name" value="Fic/DOC_N"/>
</dbReference>
<sequence length="373" mass="43094">MNNTFKNIPKPYLPEKLPFDYTSIYTDPQIIRLVSKAGIAIGTYEGFLASIINPMLLISPLLSQEAVLSSKLEGTHATLEDLLNYEAGNKVDIERDELHEIINYRKALFYALENITTINDNNSRGLPLSNRIIKEMHKILLDNVRGSSKNPGNFKRTQNYIGSRATISYTPVPPEQTTEYMSNLEQYMHHDDLDLLVQSAIVHAQFEMIHPFEDGNGRIGRLLIPLFLYYQELLSYPTFYMSSYFESDRSLYISHLSNISKNNNWKDWFKYYLEGVIFSAEESTKKAQDILNLYNKMKEEIIPKLNSVSGIQLLDFIFSSPIFKAKQVSKHLSISERTVYTLLNKLIDEEFLSTDSAQRNRTYFCPHLLRIVQ</sequence>
<evidence type="ECO:0000256" key="2">
    <source>
        <dbReference type="PIRSR" id="PIRSR640198-1"/>
    </source>
</evidence>
<keyword evidence="1" id="KW-0547">Nucleotide-binding</keyword>
<feature type="binding site" evidence="1">
    <location>
        <begin position="215"/>
        <end position="221"/>
    </location>
    <ligand>
        <name>ATP</name>
        <dbReference type="ChEBI" id="CHEBI:30616"/>
    </ligand>
</feature>
<evidence type="ECO:0000313" key="8">
    <source>
        <dbReference type="Proteomes" id="UP000048179"/>
    </source>
</evidence>
<feature type="binding site" evidence="1">
    <location>
        <position position="252"/>
    </location>
    <ligand>
        <name>ATP</name>
        <dbReference type="ChEBI" id="CHEBI:30616"/>
    </ligand>
</feature>
<accession>A0A1S9ZAM4</accession>
<protein>
    <submittedName>
        <fullName evidence="7">Fic family protein</fullName>
    </submittedName>
    <submittedName>
        <fullName evidence="6">Phage protein, Fic family</fullName>
    </submittedName>
</protein>
<dbReference type="InterPro" id="IPR036597">
    <property type="entry name" value="Fido-like_dom_sf"/>
</dbReference>
<dbReference type="Gene3D" id="1.10.3290.10">
    <property type="entry name" value="Fido-like domain"/>
    <property type="match status" value="1"/>
</dbReference>
<dbReference type="EMBL" id="CFGT01000007">
    <property type="protein sequence ID" value="CEY60887.1"/>
    <property type="molecule type" value="Genomic_DNA"/>
</dbReference>
<dbReference type="RefSeq" id="WP_001066336.1">
    <property type="nucleotide sequence ID" value="NZ_CFGT01000007.1"/>
</dbReference>
<feature type="glycosylation site" description="N-linked (GlcNAc...) asparagine" evidence="4">
    <location>
        <position position="114"/>
    </location>
</feature>
<dbReference type="PANTHER" id="PTHR13504">
    <property type="entry name" value="FIDO DOMAIN-CONTAINING PROTEIN DDB_G0283145"/>
    <property type="match status" value="1"/>
</dbReference>
<keyword evidence="1" id="KW-0067">ATP-binding</keyword>
<dbReference type="PIRSF" id="PIRSF038925">
    <property type="entry name" value="AMP-prot_trans"/>
    <property type="match status" value="1"/>
</dbReference>
<reference evidence="6 8" key="1">
    <citation type="submission" date="2015-03" db="EMBL/GenBank/DDBJ databases">
        <authorList>
            <consortium name="Pathogen Informatics"/>
        </authorList>
    </citation>
    <scope>NUCLEOTIDE SEQUENCE [LARGE SCALE GENOMIC DNA]</scope>
    <source>
        <strain evidence="6 8">SMRU737</strain>
    </source>
</reference>
<evidence type="ECO:0000256" key="1">
    <source>
        <dbReference type="PIRSR" id="PIRSR038925-1"/>
    </source>
</evidence>
<evidence type="ECO:0000259" key="5">
    <source>
        <dbReference type="PROSITE" id="PS51459"/>
    </source>
</evidence>
<dbReference type="Pfam" id="PF02661">
    <property type="entry name" value="Fic"/>
    <property type="match status" value="1"/>
</dbReference>
<evidence type="ECO:0000313" key="6">
    <source>
        <dbReference type="EMBL" id="CEY60887.1"/>
    </source>
</evidence>
<dbReference type="EMBL" id="RAHZ01000016">
    <property type="protein sequence ID" value="RJY13039.1"/>
    <property type="molecule type" value="Genomic_DNA"/>
</dbReference>
<evidence type="ECO:0000256" key="4">
    <source>
        <dbReference type="PIRSR" id="PIRSR640198-4"/>
    </source>
</evidence>
<evidence type="ECO:0000313" key="7">
    <source>
        <dbReference type="EMBL" id="RJY13039.1"/>
    </source>
</evidence>
<name>A0A0T8TIG9_9STRE</name>
<dbReference type="PANTHER" id="PTHR13504:SF38">
    <property type="entry name" value="FIDO DOMAIN-CONTAINING PROTEIN"/>
    <property type="match status" value="1"/>
</dbReference>
<dbReference type="InterPro" id="IPR040198">
    <property type="entry name" value="Fido_containing"/>
</dbReference>
<evidence type="ECO:0000256" key="3">
    <source>
        <dbReference type="PIRSR" id="PIRSR640198-2"/>
    </source>
</evidence>
<dbReference type="PROSITE" id="PS51459">
    <property type="entry name" value="FIDO"/>
    <property type="match status" value="1"/>
</dbReference>
<dbReference type="GO" id="GO:0005524">
    <property type="term" value="F:ATP binding"/>
    <property type="evidence" value="ECO:0007669"/>
    <property type="project" value="UniProtKB-KW"/>
</dbReference>
<gene>
    <name evidence="7" type="ORF">D6867_03550</name>
    <name evidence="6" type="ORF">ERS020247_01058</name>
</gene>
<keyword evidence="9" id="KW-1185">Reference proteome</keyword>
<reference evidence="7 9" key="2">
    <citation type="submission" date="2018-09" db="EMBL/GenBank/DDBJ databases">
        <authorList>
            <person name="Handem S."/>
        </authorList>
    </citation>
    <scope>NUCLEOTIDE SEQUENCE [LARGE SCALE GENOMIC DNA]</scope>
    <source>
        <strain evidence="7 9">Spain2270</strain>
    </source>
</reference>
<dbReference type="Proteomes" id="UP000048179">
    <property type="component" value="Unassembled WGS sequence"/>
</dbReference>